<evidence type="ECO:0000256" key="6">
    <source>
        <dbReference type="ARBA" id="ARBA00022729"/>
    </source>
</evidence>
<keyword evidence="18" id="KW-1185">Reference proteome</keyword>
<dbReference type="GO" id="GO:0004556">
    <property type="term" value="F:alpha-amylase activity"/>
    <property type="evidence" value="ECO:0007669"/>
    <property type="project" value="UniProtKB-EC"/>
</dbReference>
<feature type="active site" description="Proton donor" evidence="11">
    <location>
        <position position="271"/>
    </location>
</feature>
<comment type="similarity">
    <text evidence="3">Belongs to the glycosyl hydrolase 13 family.</text>
</comment>
<dbReference type="Proteomes" id="UP001178507">
    <property type="component" value="Unassembled WGS sequence"/>
</dbReference>
<name>A0AA36IDR4_9DINO</name>
<feature type="domain" description="Glycosyl hydrolase family 13 catalytic" evidence="16">
    <location>
        <begin position="1"/>
        <end position="443"/>
    </location>
</feature>
<organism evidence="17 18">
    <name type="scientific">Effrenium voratum</name>
    <dbReference type="NCBI Taxonomy" id="2562239"/>
    <lineage>
        <taxon>Eukaryota</taxon>
        <taxon>Sar</taxon>
        <taxon>Alveolata</taxon>
        <taxon>Dinophyceae</taxon>
        <taxon>Suessiales</taxon>
        <taxon>Symbiodiniaceae</taxon>
        <taxon>Effrenium</taxon>
    </lineage>
</organism>
<evidence type="ECO:0000313" key="18">
    <source>
        <dbReference type="Proteomes" id="UP001178507"/>
    </source>
</evidence>
<keyword evidence="6" id="KW-0732">Signal</keyword>
<protein>
    <recommendedName>
        <fullName evidence="4">alpha-amylase</fullName>
        <ecNumber evidence="4">3.2.1.1</ecNumber>
    </recommendedName>
</protein>
<dbReference type="PIRSF" id="PIRSF001024">
    <property type="entry name" value="Alph-amyl_fung"/>
    <property type="match status" value="1"/>
</dbReference>
<dbReference type="EMBL" id="CAUJNA010001291">
    <property type="protein sequence ID" value="CAJ1385857.1"/>
    <property type="molecule type" value="Genomic_DNA"/>
</dbReference>
<feature type="binding site" evidence="14">
    <location>
        <position position="362"/>
    </location>
    <ligand>
        <name>substrate</name>
    </ligand>
</feature>
<dbReference type="PANTHER" id="PTHR10357">
    <property type="entry name" value="ALPHA-AMYLASE FAMILY MEMBER"/>
    <property type="match status" value="1"/>
</dbReference>
<dbReference type="SUPFAM" id="SSF51445">
    <property type="entry name" value="(Trans)glycosidases"/>
    <property type="match status" value="1"/>
</dbReference>
<comment type="caution">
    <text evidence="17">The sequence shown here is derived from an EMBL/GenBank/DDBJ whole genome shotgun (WGS) entry which is preliminary data.</text>
</comment>
<gene>
    <name evidence="17" type="ORF">EVOR1521_LOCUS12362</name>
</gene>
<evidence type="ECO:0000256" key="1">
    <source>
        <dbReference type="ARBA" id="ARBA00000548"/>
    </source>
</evidence>
<sequence>MVLDRFAKSGEEAKDTSFCSKTADWTYNTGGGYCGGTIQGITEKLDYIQGMGFDCVWITPVVHSNSYMGYDAHNLFEINPSFGTKEDLQQLSDSLHERNMCLVVDIVLNHMRSLFVNQKLNISSVVPFNDPSYYHQRDRKEGQSFEDYVKSGPPPAFDGSKDSRNLKELTEKGHARCGPENWEQTECACFPGNSGVNCPSYNAQQQVEGWFGSLGDLNHSHPFVREQLLKYVSGLVKDYHIDGFRLDTAIYIDKGFLSEVQDAAGVEILGEATVNNLTYQSFLMRGEREERVLSGLLNFPPFYQVPEAFCGYIMGGDFGDYSAQGTWKKRPNMKGLGLVMSNQQDSAYENSDLLGNFVDNHDEFARIAHYCKFDQQRIRHALTWVMFTQGIPIVYYGTEQSLSGHQTKVNNPGQDALRESMWQTGYDTTAPLYRFLAQLNKVRKSLQMGTGESDVKNYDSHSMIFTRDAKGGQKAWVFVNNMANSTAGGIRYCPGPLPGIEGQAWHNALSGASMERHLADGCFEAPDQEPKVLHLQQMEDSPLAWRL</sequence>
<dbReference type="PANTHER" id="PTHR10357:SF215">
    <property type="entry name" value="ALPHA-AMYLASE 1"/>
    <property type="match status" value="1"/>
</dbReference>
<evidence type="ECO:0000256" key="13">
    <source>
        <dbReference type="PIRSR" id="PIRSR001024-4"/>
    </source>
</evidence>
<evidence type="ECO:0000256" key="11">
    <source>
        <dbReference type="PIRSR" id="PIRSR001024-1"/>
    </source>
</evidence>
<feature type="binding site" evidence="14">
    <location>
        <position position="418"/>
    </location>
    <ligand>
        <name>substrate</name>
    </ligand>
</feature>
<dbReference type="InterPro" id="IPR013777">
    <property type="entry name" value="A-amylase-like"/>
</dbReference>
<dbReference type="EC" id="3.2.1.1" evidence="4"/>
<keyword evidence="8" id="KW-0106">Calcium</keyword>
<evidence type="ECO:0000256" key="15">
    <source>
        <dbReference type="SAM" id="MobiDB-lite"/>
    </source>
</evidence>
<evidence type="ECO:0000313" key="17">
    <source>
        <dbReference type="EMBL" id="CAJ1385857.1"/>
    </source>
</evidence>
<feature type="binding site" evidence="14">
    <location>
        <position position="245"/>
    </location>
    <ligand>
        <name>substrate</name>
    </ligand>
</feature>
<evidence type="ECO:0000256" key="3">
    <source>
        <dbReference type="ARBA" id="ARBA00008061"/>
    </source>
</evidence>
<keyword evidence="9" id="KW-0119">Carbohydrate metabolism</keyword>
<feature type="binding site" evidence="14">
    <location>
        <position position="110"/>
    </location>
    <ligand>
        <name>substrate</name>
    </ligand>
</feature>
<evidence type="ECO:0000256" key="12">
    <source>
        <dbReference type="PIRSR" id="PIRSR001024-2"/>
    </source>
</evidence>
<feature type="disulfide bond" evidence="13">
    <location>
        <begin position="19"/>
        <end position="34"/>
    </location>
</feature>
<dbReference type="GO" id="GO:0005509">
    <property type="term" value="F:calcium ion binding"/>
    <property type="evidence" value="ECO:0007669"/>
    <property type="project" value="InterPro"/>
</dbReference>
<dbReference type="Pfam" id="PF00128">
    <property type="entry name" value="Alpha-amylase"/>
    <property type="match status" value="2"/>
</dbReference>
<evidence type="ECO:0000256" key="8">
    <source>
        <dbReference type="ARBA" id="ARBA00022837"/>
    </source>
</evidence>
<evidence type="ECO:0000256" key="9">
    <source>
        <dbReference type="ARBA" id="ARBA00023277"/>
    </source>
</evidence>
<dbReference type="AlphaFoldDB" id="A0AA36IDR4"/>
<feature type="region of interest" description="Disordered" evidence="15">
    <location>
        <begin position="144"/>
        <end position="163"/>
    </location>
</feature>
<keyword evidence="10" id="KW-0326">Glycosidase</keyword>
<evidence type="ECO:0000259" key="16">
    <source>
        <dbReference type="SMART" id="SM00642"/>
    </source>
</evidence>
<proteinExistence type="inferred from homology"/>
<keyword evidence="5" id="KW-0479">Metal-binding</keyword>
<evidence type="ECO:0000256" key="5">
    <source>
        <dbReference type="ARBA" id="ARBA00022723"/>
    </source>
</evidence>
<evidence type="ECO:0000256" key="4">
    <source>
        <dbReference type="ARBA" id="ARBA00012595"/>
    </source>
</evidence>
<reference evidence="17" key="1">
    <citation type="submission" date="2023-08" db="EMBL/GenBank/DDBJ databases">
        <authorList>
            <person name="Chen Y."/>
            <person name="Shah S."/>
            <person name="Dougan E. K."/>
            <person name="Thang M."/>
            <person name="Chan C."/>
        </authorList>
    </citation>
    <scope>NUCLEOTIDE SEQUENCE</scope>
</reference>
<feature type="active site" description="Nucleophile" evidence="11">
    <location>
        <position position="247"/>
    </location>
</feature>
<accession>A0AA36IDR4</accession>
<evidence type="ECO:0000256" key="14">
    <source>
        <dbReference type="PIRSR" id="PIRSR001024-5"/>
    </source>
</evidence>
<evidence type="ECO:0000256" key="2">
    <source>
        <dbReference type="ARBA" id="ARBA00001913"/>
    </source>
</evidence>
<dbReference type="InterPro" id="IPR017853">
    <property type="entry name" value="GH"/>
</dbReference>
<dbReference type="GO" id="GO:0005975">
    <property type="term" value="P:carbohydrate metabolic process"/>
    <property type="evidence" value="ECO:0007669"/>
    <property type="project" value="InterPro"/>
</dbReference>
<dbReference type="SMART" id="SM00642">
    <property type="entry name" value="Aamy"/>
    <property type="match status" value="1"/>
</dbReference>
<evidence type="ECO:0000256" key="10">
    <source>
        <dbReference type="ARBA" id="ARBA00023295"/>
    </source>
</evidence>
<dbReference type="InterPro" id="IPR006047">
    <property type="entry name" value="GH13_cat_dom"/>
</dbReference>
<evidence type="ECO:0000256" key="7">
    <source>
        <dbReference type="ARBA" id="ARBA00022801"/>
    </source>
</evidence>
<dbReference type="Gene3D" id="3.20.20.80">
    <property type="entry name" value="Glycosidases"/>
    <property type="match status" value="2"/>
</dbReference>
<keyword evidence="13" id="KW-1015">Disulfide bond</keyword>
<comment type="cofactor">
    <cofactor evidence="2">
        <name>Ca(2+)</name>
        <dbReference type="ChEBI" id="CHEBI:29108"/>
    </cofactor>
</comment>
<keyword evidence="7" id="KW-0378">Hydrolase</keyword>
<feature type="site" description="Transition state stabilizer" evidence="12">
    <location>
        <position position="362"/>
    </location>
</feature>
<comment type="catalytic activity">
    <reaction evidence="1">
        <text>Endohydrolysis of (1-&gt;4)-alpha-D-glucosidic linkages in polysaccharides containing three or more (1-&gt;4)-alpha-linked D-glucose units.</text>
        <dbReference type="EC" id="3.2.1.1"/>
    </reaction>
</comment>